<protein>
    <submittedName>
        <fullName evidence="1">Uncharacterized protein</fullName>
    </submittedName>
</protein>
<proteinExistence type="predicted"/>
<keyword evidence="1" id="KW-0614">Plasmid</keyword>
<reference evidence="1 2" key="1">
    <citation type="submission" date="2019-07" db="EMBL/GenBank/DDBJ databases">
        <title>Complete Genome Sequence of Leptotrichia wadei Strain JMUB3936.</title>
        <authorList>
            <person name="Watanabe S."/>
            <person name="Cui L."/>
        </authorList>
    </citation>
    <scope>NUCLEOTIDE SEQUENCE [LARGE SCALE GENOMIC DNA]</scope>
    <source>
        <strain evidence="1 2">JMUB3936</strain>
        <plasmid evidence="2">pjmub3934p1 dna</plasmid>
    </source>
</reference>
<evidence type="ECO:0000313" key="1">
    <source>
        <dbReference type="EMBL" id="BBM55976.1"/>
    </source>
</evidence>
<dbReference type="AlphaFoldDB" id="A0A510KWK4"/>
<dbReference type="Proteomes" id="UP000321944">
    <property type="component" value="Plasmid pJMUB3934p1"/>
</dbReference>
<evidence type="ECO:0000313" key="2">
    <source>
        <dbReference type="Proteomes" id="UP000321944"/>
    </source>
</evidence>
<accession>A0A510KWK4</accession>
<sequence length="65" mass="7375">MQTNSETETKKQNLEKLLAMNPQKIEVGTVTNYSVKGGFDALDYQMYWIVVQVVEFLGGIITKSF</sequence>
<name>A0A510KWK4_9FUSO</name>
<gene>
    <name evidence="1" type="ORF">JMUB3936_p1048</name>
</gene>
<geneLocation type="plasmid" evidence="2">
    <name>pjmub3934p1 dna</name>
</geneLocation>
<organism evidence="1 2">
    <name type="scientific">Leptotrichia wadei</name>
    <dbReference type="NCBI Taxonomy" id="157687"/>
    <lineage>
        <taxon>Bacteria</taxon>
        <taxon>Fusobacteriati</taxon>
        <taxon>Fusobacteriota</taxon>
        <taxon>Fusobacteriia</taxon>
        <taxon>Fusobacteriales</taxon>
        <taxon>Leptotrichiaceae</taxon>
        <taxon>Leptotrichia</taxon>
    </lineage>
</organism>
<dbReference type="EMBL" id="AP019842">
    <property type="protein sequence ID" value="BBM55976.1"/>
    <property type="molecule type" value="Genomic_DNA"/>
</dbReference>